<dbReference type="EMBL" id="JBEPSH010000002">
    <property type="protein sequence ID" value="MET4576288.1"/>
    <property type="molecule type" value="Genomic_DNA"/>
</dbReference>
<keyword evidence="3" id="KW-1185">Reference proteome</keyword>
<dbReference type="RefSeq" id="WP_354442293.1">
    <property type="nucleotide sequence ID" value="NZ_JBEPSH010000002.1"/>
</dbReference>
<dbReference type="CDD" id="cd03024">
    <property type="entry name" value="DsbA_FrnE"/>
    <property type="match status" value="1"/>
</dbReference>
<name>A0ABV2Q615_9BURK</name>
<gene>
    <name evidence="2" type="ORF">ABIE13_001388</name>
</gene>
<dbReference type="PANTHER" id="PTHR13887:SF41">
    <property type="entry name" value="THIOREDOXIN SUPERFAMILY PROTEIN"/>
    <property type="match status" value="1"/>
</dbReference>
<keyword evidence="2" id="KW-0413">Isomerase</keyword>
<organism evidence="2 3">
    <name type="scientific">Ottowia thiooxydans</name>
    <dbReference type="NCBI Taxonomy" id="219182"/>
    <lineage>
        <taxon>Bacteria</taxon>
        <taxon>Pseudomonadati</taxon>
        <taxon>Pseudomonadota</taxon>
        <taxon>Betaproteobacteria</taxon>
        <taxon>Burkholderiales</taxon>
        <taxon>Comamonadaceae</taxon>
        <taxon>Ottowia</taxon>
    </lineage>
</organism>
<accession>A0ABV2Q615</accession>
<comment type="caution">
    <text evidence="2">The sequence shown here is derived from an EMBL/GenBank/DDBJ whole genome shotgun (WGS) entry which is preliminary data.</text>
</comment>
<dbReference type="Pfam" id="PF01323">
    <property type="entry name" value="DSBA"/>
    <property type="match status" value="1"/>
</dbReference>
<sequence>MPTPMKIDFVSDVACPWCAVGLASLQQALANSSDAVQATLHFQPFELNPDMPPGGEDVTEHLTRKYGGTPEQFERNRQAIRERGAAVGFAFNPEGRSRIYNTFNAHRLLHWAGLEGEKPQLALKRALLDAYHGRSEAVEKDEVLLAAVRAAGLDAKRAEEILASEEFAAEVRAAERLYQQAGISSVPAVVINDQHLISGGQPPEVFERAIRQLAAGSN</sequence>
<dbReference type="SUPFAM" id="SSF52833">
    <property type="entry name" value="Thioredoxin-like"/>
    <property type="match status" value="1"/>
</dbReference>
<evidence type="ECO:0000313" key="3">
    <source>
        <dbReference type="Proteomes" id="UP001549320"/>
    </source>
</evidence>
<dbReference type="PANTHER" id="PTHR13887">
    <property type="entry name" value="GLUTATHIONE S-TRANSFERASE KAPPA"/>
    <property type="match status" value="1"/>
</dbReference>
<reference evidence="2 3" key="1">
    <citation type="submission" date="2024-06" db="EMBL/GenBank/DDBJ databases">
        <title>Sorghum-associated microbial communities from plants grown in Nebraska, USA.</title>
        <authorList>
            <person name="Schachtman D."/>
        </authorList>
    </citation>
    <scope>NUCLEOTIDE SEQUENCE [LARGE SCALE GENOMIC DNA]</scope>
    <source>
        <strain evidence="2 3">2709</strain>
    </source>
</reference>
<dbReference type="Gene3D" id="3.40.30.10">
    <property type="entry name" value="Glutaredoxin"/>
    <property type="match status" value="1"/>
</dbReference>
<feature type="domain" description="DSBA-like thioredoxin" evidence="1">
    <location>
        <begin position="7"/>
        <end position="210"/>
    </location>
</feature>
<dbReference type="InterPro" id="IPR036249">
    <property type="entry name" value="Thioredoxin-like_sf"/>
</dbReference>
<proteinExistence type="predicted"/>
<evidence type="ECO:0000313" key="2">
    <source>
        <dbReference type="EMBL" id="MET4576288.1"/>
    </source>
</evidence>
<protein>
    <submittedName>
        <fullName evidence="2">DsbA family dithiol-disulfide isomerase</fullName>
    </submittedName>
</protein>
<dbReference type="GO" id="GO:0016853">
    <property type="term" value="F:isomerase activity"/>
    <property type="evidence" value="ECO:0007669"/>
    <property type="project" value="UniProtKB-KW"/>
</dbReference>
<evidence type="ECO:0000259" key="1">
    <source>
        <dbReference type="Pfam" id="PF01323"/>
    </source>
</evidence>
<dbReference type="Proteomes" id="UP001549320">
    <property type="component" value="Unassembled WGS sequence"/>
</dbReference>
<dbReference type="InterPro" id="IPR001853">
    <property type="entry name" value="DSBA-like_thioredoxin_dom"/>
</dbReference>